<feature type="compositionally biased region" description="Polar residues" evidence="2">
    <location>
        <begin position="1"/>
        <end position="24"/>
    </location>
</feature>
<organism evidence="3 4">
    <name type="scientific">Streptomyces typhae</name>
    <dbReference type="NCBI Taxonomy" id="2681492"/>
    <lineage>
        <taxon>Bacteria</taxon>
        <taxon>Bacillati</taxon>
        <taxon>Actinomycetota</taxon>
        <taxon>Actinomycetes</taxon>
        <taxon>Kitasatosporales</taxon>
        <taxon>Streptomycetaceae</taxon>
        <taxon>Streptomyces</taxon>
    </lineage>
</organism>
<dbReference type="Gene3D" id="3.40.50.300">
    <property type="entry name" value="P-loop containing nucleotide triphosphate hydrolases"/>
    <property type="match status" value="1"/>
</dbReference>
<dbReference type="Proteomes" id="UP000483802">
    <property type="component" value="Unassembled WGS sequence"/>
</dbReference>
<dbReference type="InterPro" id="IPR026634">
    <property type="entry name" value="TPST-like"/>
</dbReference>
<dbReference type="InterPro" id="IPR027417">
    <property type="entry name" value="P-loop_NTPase"/>
</dbReference>
<accession>A0A6L6WVQ4</accession>
<dbReference type="AlphaFoldDB" id="A0A6L6WVQ4"/>
<name>A0A6L6WVQ4_9ACTN</name>
<sequence>MEQGRFPSTASGNNPGQKPSSTRSKPWKVTLTPSPLTFVVGTGRSGSTALSRILNTHPDVLSLNEYMASVGDAAFPQDPVSGAEFWEALFRPAPHFERMVRSGLPMPEFLYTRRPGRYTPETTGIPALSHMVLPHLTDDPDGLLDEIRTAVACRPVAAAAAHHEALFAWLRARFGRTAVVERSGYSTGWAPGLRAAFPHAKFVHLFRDGPDCALSMSRHPGYRTITLLREIKERAGVDSFHDLTDEHVRSLPPDLAPLLGDRFDPALVRDRDLPPRRFGTLWSELVVDGARFLDTLPADRRMTLAYEDLLDDPRKELTRLATFVGVEPSPQWLDHASTRLVTGRRGTARRELTDTEFADLRESCAAGSRALGKTSDASRGTDVA</sequence>
<reference evidence="3 4" key="1">
    <citation type="submission" date="2019-11" db="EMBL/GenBank/DDBJ databases">
        <title>Streptomyces typhae sp. nov., a novel endophytic actinomycete isolated from the root of cattail pollen (Typha angustifolia L.).</title>
        <authorList>
            <person name="Peng C."/>
        </authorList>
    </citation>
    <scope>NUCLEOTIDE SEQUENCE [LARGE SCALE GENOMIC DNA]</scope>
    <source>
        <strain evidence="4">p1417</strain>
    </source>
</reference>
<evidence type="ECO:0000313" key="3">
    <source>
        <dbReference type="EMBL" id="MVO85284.1"/>
    </source>
</evidence>
<dbReference type="Pfam" id="PF13469">
    <property type="entry name" value="Sulfotransfer_3"/>
    <property type="match status" value="1"/>
</dbReference>
<dbReference type="GO" id="GO:0008476">
    <property type="term" value="F:protein-tyrosine sulfotransferase activity"/>
    <property type="evidence" value="ECO:0007669"/>
    <property type="project" value="InterPro"/>
</dbReference>
<dbReference type="PANTHER" id="PTHR12788:SF10">
    <property type="entry name" value="PROTEIN-TYROSINE SULFOTRANSFERASE"/>
    <property type="match status" value="1"/>
</dbReference>
<comment type="caution">
    <text evidence="3">The sequence shown here is derived from an EMBL/GenBank/DDBJ whole genome shotgun (WGS) entry which is preliminary data.</text>
</comment>
<evidence type="ECO:0000256" key="2">
    <source>
        <dbReference type="SAM" id="MobiDB-lite"/>
    </source>
</evidence>
<keyword evidence="1 3" id="KW-0808">Transferase</keyword>
<dbReference type="EMBL" id="WPNZ01000005">
    <property type="protein sequence ID" value="MVO85284.1"/>
    <property type="molecule type" value="Genomic_DNA"/>
</dbReference>
<feature type="region of interest" description="Disordered" evidence="2">
    <location>
        <begin position="1"/>
        <end position="29"/>
    </location>
</feature>
<dbReference type="SUPFAM" id="SSF52540">
    <property type="entry name" value="P-loop containing nucleoside triphosphate hydrolases"/>
    <property type="match status" value="1"/>
</dbReference>
<evidence type="ECO:0000256" key="1">
    <source>
        <dbReference type="ARBA" id="ARBA00022679"/>
    </source>
</evidence>
<gene>
    <name evidence="3" type="ORF">GPA10_11090</name>
</gene>
<dbReference type="PANTHER" id="PTHR12788">
    <property type="entry name" value="PROTEIN-TYROSINE SULFOTRANSFERASE 2"/>
    <property type="match status" value="1"/>
</dbReference>
<protein>
    <submittedName>
        <fullName evidence="3">Sulfotransferase</fullName>
    </submittedName>
</protein>
<proteinExistence type="predicted"/>
<evidence type="ECO:0000313" key="4">
    <source>
        <dbReference type="Proteomes" id="UP000483802"/>
    </source>
</evidence>
<keyword evidence="4" id="KW-1185">Reference proteome</keyword>